<gene>
    <name evidence="1" type="ordered locus">Cgl0129</name>
</gene>
<dbReference type="HOGENOM" id="CLU_1324567_0_0_11"/>
<dbReference type="KEGG" id="cgl:Cgl0129"/>
<dbReference type="Proteomes" id="UP000000582">
    <property type="component" value="Chromosome"/>
</dbReference>
<dbReference type="EMBL" id="BA000036">
    <property type="protein sequence ID" value="BAB97522.1"/>
    <property type="molecule type" value="Genomic_DNA"/>
</dbReference>
<evidence type="ECO:0000313" key="2">
    <source>
        <dbReference type="Proteomes" id="UP000000582"/>
    </source>
</evidence>
<keyword evidence="2" id="KW-1185">Reference proteome</keyword>
<reference evidence="2" key="1">
    <citation type="journal article" date="2003" name="Appl. Microbiol. Biotechnol.">
        <title>The Corynebacterium glutamicum genome: features and impacts on biotechnological processes.</title>
        <authorList>
            <person name="Ikeda M."/>
            <person name="Nakagawa S."/>
        </authorList>
    </citation>
    <scope>NUCLEOTIDE SEQUENCE [LARGE SCALE GENOMIC DNA]</scope>
    <source>
        <strain evidence="2">ATCC 13032 / DSM 20300 / BCRC 11384 / JCM 1318 / LMG 3730 / NCIMB 10025</strain>
    </source>
</reference>
<evidence type="ECO:0000313" key="1">
    <source>
        <dbReference type="EMBL" id="BAB97522.1"/>
    </source>
</evidence>
<name>Q8NU20_CORGL</name>
<dbReference type="AlphaFoldDB" id="Q8NU20"/>
<sequence>MDCRIYDMARTIPPWLPRPHRIRTCRHAAPRLADRLRLRRLDWRQLAHYRRTLCPIHLHRRQRCDHRSIRRRRHRAPSAFRRLRPHLPHLPSSPTRRSSCSLFCLSTPRPRTHHPLSSHRLCGVLPNHYLLTWIYLRPAALFPHRPAAHHYLAVPNYPAPPPIPLTATRCVLPRSRHRQVRAQNNHRCFSSRDLRRHRHHPVRHEQC</sequence>
<organism evidence="1 2">
    <name type="scientific">Corynebacterium glutamicum (strain ATCC 13032 / DSM 20300 / JCM 1318 / BCRC 11384 / CCUG 27702 / LMG 3730 / NBRC 12168 / NCIMB 10025 / NRRL B-2784 / 534)</name>
    <dbReference type="NCBI Taxonomy" id="196627"/>
    <lineage>
        <taxon>Bacteria</taxon>
        <taxon>Bacillati</taxon>
        <taxon>Actinomycetota</taxon>
        <taxon>Actinomycetes</taxon>
        <taxon>Mycobacteriales</taxon>
        <taxon>Corynebacteriaceae</taxon>
        <taxon>Corynebacterium</taxon>
    </lineage>
</organism>
<protein>
    <submittedName>
        <fullName evidence="1">Uncharacterized protein</fullName>
    </submittedName>
</protein>
<accession>Q8NU20</accession>
<dbReference type="BioCyc" id="CORYNE:G18NG-9678-MONOMER"/>
<proteinExistence type="predicted"/>